<gene>
    <name evidence="1" type="ORF">GYA55_14325</name>
</gene>
<organism evidence="1 2">
    <name type="scientific">SAR324 cluster bacterium</name>
    <dbReference type="NCBI Taxonomy" id="2024889"/>
    <lineage>
        <taxon>Bacteria</taxon>
        <taxon>Deltaproteobacteria</taxon>
        <taxon>SAR324 cluster</taxon>
    </lineage>
</organism>
<sequence>MNALNLIKTLDYCRSRLPLSTAEDDFRFVSIPLATLKAVSSIGTKTPLLTQVIDFYYDNFVSRDDSENSHYFRKTGEVCVSDFINFFADRGIEQMSSAEFKQEVPSLPEQAINAYVFCRILRSYDVEYSSDLNKIVGNKFFEKQIRNIPGQRNGNSLKFFYMYTGIEYSLPARELRKFIFSATNKNLGISDCTELIGHVAKTLRIHNTEFTHELLEKLIWSYQLAQKKLHIVWQECDRIPLGHGVYLYDKKRRDSSMYGSDVVASIEGYSFEKCLSRGDKLPLKGYCIEPDEITTLEMIDEMKFVIEELMKIEMPRPNSEIISNRIFSDLGC</sequence>
<proteinExistence type="predicted"/>
<reference evidence="1 2" key="1">
    <citation type="journal article" date="2020" name="Biotechnol. Biofuels">
        <title>New insights from the biogas microbiome by comprehensive genome-resolved metagenomics of nearly 1600 species originating from multiple anaerobic digesters.</title>
        <authorList>
            <person name="Campanaro S."/>
            <person name="Treu L."/>
            <person name="Rodriguez-R L.M."/>
            <person name="Kovalovszki A."/>
            <person name="Ziels R.M."/>
            <person name="Maus I."/>
            <person name="Zhu X."/>
            <person name="Kougias P.G."/>
            <person name="Basile A."/>
            <person name="Luo G."/>
            <person name="Schluter A."/>
            <person name="Konstantinidis K.T."/>
            <person name="Angelidaki I."/>
        </authorList>
    </citation>
    <scope>NUCLEOTIDE SEQUENCE [LARGE SCALE GENOMIC DNA]</scope>
    <source>
        <strain evidence="1">AS27yjCOA_65</strain>
    </source>
</reference>
<dbReference type="EMBL" id="JAAZON010000651">
    <property type="protein sequence ID" value="NMC64337.1"/>
    <property type="molecule type" value="Genomic_DNA"/>
</dbReference>
<name>A0A7X9FU16_9DELT</name>
<evidence type="ECO:0000313" key="1">
    <source>
        <dbReference type="EMBL" id="NMC64337.1"/>
    </source>
</evidence>
<protein>
    <submittedName>
        <fullName evidence="1">Uncharacterized protein</fullName>
    </submittedName>
</protein>
<evidence type="ECO:0000313" key="2">
    <source>
        <dbReference type="Proteomes" id="UP000524246"/>
    </source>
</evidence>
<dbReference type="Proteomes" id="UP000524246">
    <property type="component" value="Unassembled WGS sequence"/>
</dbReference>
<dbReference type="AlphaFoldDB" id="A0A7X9FU16"/>
<comment type="caution">
    <text evidence="1">The sequence shown here is derived from an EMBL/GenBank/DDBJ whole genome shotgun (WGS) entry which is preliminary data.</text>
</comment>
<accession>A0A7X9FU16</accession>